<evidence type="ECO:0000256" key="6">
    <source>
        <dbReference type="ARBA" id="ARBA00023065"/>
    </source>
</evidence>
<feature type="region of interest" description="Disordered" evidence="12">
    <location>
        <begin position="820"/>
        <end position="855"/>
    </location>
</feature>
<dbReference type="PANTHER" id="PTHR11689:SF136">
    <property type="entry name" value="H(+)_CL(-) EXCHANGE TRANSPORTER 7"/>
    <property type="match status" value="1"/>
</dbReference>
<keyword evidence="8 11" id="KW-0472">Membrane</keyword>
<protein>
    <recommendedName>
        <fullName evidence="11">Chloride channel protein</fullName>
    </recommendedName>
</protein>
<dbReference type="SMART" id="SM00116">
    <property type="entry name" value="CBS"/>
    <property type="match status" value="2"/>
</dbReference>
<proteinExistence type="inferred from homology"/>
<evidence type="ECO:0000256" key="8">
    <source>
        <dbReference type="ARBA" id="ARBA00023136"/>
    </source>
</evidence>
<evidence type="ECO:0000313" key="15">
    <source>
        <dbReference type="Proteomes" id="UP001178507"/>
    </source>
</evidence>
<dbReference type="InterPro" id="IPR000644">
    <property type="entry name" value="CBS_dom"/>
</dbReference>
<feature type="transmembrane region" description="Helical" evidence="11">
    <location>
        <begin position="310"/>
        <end position="329"/>
    </location>
</feature>
<comment type="subcellular location">
    <subcellularLocation>
        <location evidence="1 11">Membrane</location>
        <topology evidence="1 11">Multi-pass membrane protein</topology>
    </subcellularLocation>
</comment>
<keyword evidence="2 11" id="KW-0813">Transport</keyword>
<comment type="similarity">
    <text evidence="11">Belongs to the chloride channel (TC 2.A.49) family.</text>
</comment>
<keyword evidence="9 11" id="KW-0868">Chloride</keyword>
<evidence type="ECO:0000256" key="7">
    <source>
        <dbReference type="ARBA" id="ARBA00023122"/>
    </source>
</evidence>
<reference evidence="14" key="1">
    <citation type="submission" date="2023-08" db="EMBL/GenBank/DDBJ databases">
        <authorList>
            <person name="Chen Y."/>
            <person name="Shah S."/>
            <person name="Dougan E. K."/>
            <person name="Thang M."/>
            <person name="Chan C."/>
        </authorList>
    </citation>
    <scope>NUCLEOTIDE SEQUENCE</scope>
</reference>
<evidence type="ECO:0000256" key="2">
    <source>
        <dbReference type="ARBA" id="ARBA00022448"/>
    </source>
</evidence>
<evidence type="ECO:0000256" key="11">
    <source>
        <dbReference type="RuleBase" id="RU361221"/>
    </source>
</evidence>
<keyword evidence="4" id="KW-0677">Repeat</keyword>
<dbReference type="InterPro" id="IPR001807">
    <property type="entry name" value="ClC"/>
</dbReference>
<keyword evidence="15" id="KW-1185">Reference proteome</keyword>
<dbReference type="GO" id="GO:0005254">
    <property type="term" value="F:chloride channel activity"/>
    <property type="evidence" value="ECO:0007669"/>
    <property type="project" value="UniProtKB-UniRule"/>
</dbReference>
<evidence type="ECO:0000256" key="1">
    <source>
        <dbReference type="ARBA" id="ARBA00004141"/>
    </source>
</evidence>
<dbReference type="Proteomes" id="UP001178507">
    <property type="component" value="Unassembled WGS sequence"/>
</dbReference>
<dbReference type="PANTHER" id="PTHR11689">
    <property type="entry name" value="CHLORIDE CHANNEL PROTEIN CLC FAMILY MEMBER"/>
    <property type="match status" value="1"/>
</dbReference>
<keyword evidence="7 10" id="KW-0129">CBS domain</keyword>
<dbReference type="Gene3D" id="1.10.3080.10">
    <property type="entry name" value="Clc chloride channel"/>
    <property type="match status" value="1"/>
</dbReference>
<feature type="transmembrane region" description="Helical" evidence="11">
    <location>
        <begin position="211"/>
        <end position="233"/>
    </location>
</feature>
<keyword evidence="5 11" id="KW-1133">Transmembrane helix</keyword>
<evidence type="ECO:0000256" key="9">
    <source>
        <dbReference type="ARBA" id="ARBA00023214"/>
    </source>
</evidence>
<evidence type="ECO:0000256" key="10">
    <source>
        <dbReference type="PROSITE-ProRule" id="PRU00703"/>
    </source>
</evidence>
<dbReference type="PRINTS" id="PR00762">
    <property type="entry name" value="CLCHANNEL"/>
</dbReference>
<keyword evidence="6 11" id="KW-0406">Ion transport</keyword>
<dbReference type="CDD" id="cd04591">
    <property type="entry name" value="CBS_pair_voltage-gated_CLC_euk_bac"/>
    <property type="match status" value="1"/>
</dbReference>
<keyword evidence="3 11" id="KW-0812">Transmembrane</keyword>
<dbReference type="AlphaFoldDB" id="A0AA36MMX5"/>
<accession>A0AA36MMX5</accession>
<dbReference type="Gene3D" id="3.10.580.10">
    <property type="entry name" value="CBS-domain"/>
    <property type="match status" value="1"/>
</dbReference>
<feature type="transmembrane region" description="Helical" evidence="11">
    <location>
        <begin position="123"/>
        <end position="144"/>
    </location>
</feature>
<feature type="domain" description="CBS" evidence="13">
    <location>
        <begin position="718"/>
        <end position="774"/>
    </location>
</feature>
<evidence type="ECO:0000256" key="4">
    <source>
        <dbReference type="ARBA" id="ARBA00022737"/>
    </source>
</evidence>
<dbReference type="Pfam" id="PF00571">
    <property type="entry name" value="CBS"/>
    <property type="match status" value="2"/>
</dbReference>
<feature type="compositionally biased region" description="Low complexity" evidence="12">
    <location>
        <begin position="824"/>
        <end position="838"/>
    </location>
</feature>
<evidence type="ECO:0000259" key="13">
    <source>
        <dbReference type="PROSITE" id="PS51371"/>
    </source>
</evidence>
<sequence length="855" mass="93985">MVCGTGVEASGTFSCLTGIRKCPTVSRMRRRAGGNRRRRRRLGDRHEQDIAKELQLLEQPQASEESRAAHNALTFARWEEKTGPKAPHGCESVSYEMYNSEHYLEHLRRQDEAKQFKRGAARWLFLCIIGLGAGLVAVFVDVSIDKVFEIKMRINDEVYLSVVPVWKQYLAWVGTAMALASVAGILVCYVEVLAAGSGIPEIKCYLNGVDFPSVVGIHTLLAKAVGIVFSVGAGLPCGKEGPMIHSGAIIGAMVSSLRIDETIKPLIRTQEVRDLVAAGAASGVAAAFGAPLGSVLFAIEEGTSHMNPRIMMRLFVASSVATLVSRLWAGPKEGLPVGLLGWRVPVSFGRFANMDYYILEFAIFGLMAIGGGLLGALFNCLNKRLSLWRQRQVGPRGHRRFLEVLFVTFVIASFNFLVPVLATDGGPLMIEELPDTLALYWDTGTKSMKSLFHGQEDYDLRYLSLFAVMNFIFACWNYGVGVPSGLFVPSLLTGSAFGRIIGQLVNTHLIRHQNLPLQAHPGTYALIGACAMLAGTARITISLAMILMETCGEAEFGLPIFLAVMVAKWTGDYFNRGIYDLHIVEIKRVPFLEPQPERDMIRLQVRDVMARPVVTLELVCKISRLVEVLAHTSHHAYPVLYPGTHRMAGMLSQIMLRRILELGADQGAFYGARDAAPEKVIAWAEMTSVHPFRCKTPLQYEKLLSGHMDEYVRLGPYINRNSLFVLKYTSVYACYQIFRQLGLRHLPVLGMDGRLVGIVTRKDLILAEVEDDDSDREEVEEEAGPAGGQHTCACLALAQQAAYGTYSAWCPREDSLDSEEEVGSQISTHSTQSLQLTSERTLEDAVGGMGGAGGM</sequence>
<feature type="transmembrane region" description="Helical" evidence="11">
    <location>
        <begin position="356"/>
        <end position="381"/>
    </location>
</feature>
<gene>
    <name evidence="14" type="ORF">EVOR1521_LOCUS3665</name>
</gene>
<name>A0AA36MMX5_9DINO</name>
<dbReference type="PROSITE" id="PS51371">
    <property type="entry name" value="CBS"/>
    <property type="match status" value="1"/>
</dbReference>
<feature type="transmembrane region" description="Helical" evidence="11">
    <location>
        <begin position="169"/>
        <end position="190"/>
    </location>
</feature>
<organism evidence="14 15">
    <name type="scientific">Effrenium voratum</name>
    <dbReference type="NCBI Taxonomy" id="2562239"/>
    <lineage>
        <taxon>Eukaryota</taxon>
        <taxon>Sar</taxon>
        <taxon>Alveolata</taxon>
        <taxon>Dinophyceae</taxon>
        <taxon>Suessiales</taxon>
        <taxon>Symbiodiniaceae</taxon>
        <taxon>Effrenium</taxon>
    </lineage>
</organism>
<comment type="caution">
    <text evidence="14">The sequence shown here is derived from an EMBL/GenBank/DDBJ whole genome shotgun (WGS) entry which is preliminary data.</text>
</comment>
<feature type="transmembrane region" description="Helical" evidence="11">
    <location>
        <begin position="401"/>
        <end position="422"/>
    </location>
</feature>
<comment type="caution">
    <text evidence="11">Lacks conserved residue(s) required for the propagation of feature annotation.</text>
</comment>
<evidence type="ECO:0000313" key="14">
    <source>
        <dbReference type="EMBL" id="CAJ1373995.1"/>
    </source>
</evidence>
<evidence type="ECO:0000256" key="5">
    <source>
        <dbReference type="ARBA" id="ARBA00022989"/>
    </source>
</evidence>
<dbReference type="SUPFAM" id="SSF81340">
    <property type="entry name" value="Clc chloride channel"/>
    <property type="match status" value="1"/>
</dbReference>
<dbReference type="InterPro" id="IPR046342">
    <property type="entry name" value="CBS_dom_sf"/>
</dbReference>
<dbReference type="FunFam" id="1.10.3080.10:FF:000014">
    <property type="entry name" value="Chloride channel protein"/>
    <property type="match status" value="1"/>
</dbReference>
<evidence type="ECO:0000256" key="3">
    <source>
        <dbReference type="ARBA" id="ARBA00022692"/>
    </source>
</evidence>
<evidence type="ECO:0000256" key="12">
    <source>
        <dbReference type="SAM" id="MobiDB-lite"/>
    </source>
</evidence>
<feature type="transmembrane region" description="Helical" evidence="11">
    <location>
        <begin position="275"/>
        <end position="298"/>
    </location>
</feature>
<dbReference type="InterPro" id="IPR014743">
    <property type="entry name" value="Cl-channel_core"/>
</dbReference>
<dbReference type="Pfam" id="PF00654">
    <property type="entry name" value="Voltage_CLC"/>
    <property type="match status" value="1"/>
</dbReference>
<dbReference type="SUPFAM" id="SSF54631">
    <property type="entry name" value="CBS-domain pair"/>
    <property type="match status" value="1"/>
</dbReference>
<dbReference type="InterPro" id="IPR051280">
    <property type="entry name" value="Cl-channel/antiporter"/>
</dbReference>
<dbReference type="EMBL" id="CAUJNA010000225">
    <property type="protein sequence ID" value="CAJ1373995.1"/>
    <property type="molecule type" value="Genomic_DNA"/>
</dbReference>
<dbReference type="GO" id="GO:0016020">
    <property type="term" value="C:membrane"/>
    <property type="evidence" value="ECO:0007669"/>
    <property type="project" value="UniProtKB-SubCell"/>
</dbReference>